<dbReference type="SMART" id="SM01217">
    <property type="entry name" value="Fn3_like"/>
    <property type="match status" value="1"/>
</dbReference>
<keyword evidence="16" id="KW-1185">Reference proteome</keyword>
<evidence type="ECO:0000256" key="4">
    <source>
        <dbReference type="ARBA" id="ARBA00012744"/>
    </source>
</evidence>
<feature type="region of interest" description="Disordered" evidence="12">
    <location>
        <begin position="755"/>
        <end position="783"/>
    </location>
</feature>
<dbReference type="Proteomes" id="UP000054321">
    <property type="component" value="Unassembled WGS sequence"/>
</dbReference>
<keyword evidence="8 11" id="KW-0119">Carbohydrate metabolism</keyword>
<keyword evidence="10 11" id="KW-0624">Polysaccharide degradation</keyword>
<dbReference type="EMBL" id="KN832874">
    <property type="protein sequence ID" value="KIN03224.1"/>
    <property type="molecule type" value="Genomic_DNA"/>
</dbReference>
<dbReference type="Gene3D" id="3.40.50.1700">
    <property type="entry name" value="Glycoside hydrolase family 3 C-terminal domain"/>
    <property type="match status" value="1"/>
</dbReference>
<keyword evidence="5 13" id="KW-0732">Signal</keyword>
<accession>A0A0C3CW72</accession>
<comment type="catalytic activity">
    <reaction evidence="1 11">
        <text>Hydrolysis of terminal, non-reducing beta-D-glucosyl residues with release of beta-D-glucose.</text>
        <dbReference type="EC" id="3.2.1.21"/>
    </reaction>
</comment>
<dbReference type="Pfam" id="PF01915">
    <property type="entry name" value="Glyco_hydro_3_C"/>
    <property type="match status" value="1"/>
</dbReference>
<sequence>MGAFYLLAILGLLGQNVVNAQAGVTIDSVPVGHEGTPLEANDTLTVDSSRTPPYYPSPWQDGTGDWEAAIQQAREFVAKLTLVEKVNLTTGVGWEGDKCVGNTGSIPRLGFRALCMQDSPVGVRDADFSSVFPAGITIAATWDRSLFYQRGHGMGQEHYGKGVDVQLGPVVGPLGRAPAGGRNWEGFSPDPYLSGVAVGETVKGIQDAGVMACTKHYIGYEQEHFRSATQVQENGTTINVDIGSANMDDRTMHELYLWPFADAVRAGTASVMCSYNQVNNSVACQNSYTLNYLLKGELGFQGFVMSDWAGQHSGVSSALAGLDMTMPGDVGFDSGTSFWGANLTIAVLNGTIPQWHLDDMASRIVAGWYYVGRDKNAPDTNFDAWTTDTYGYQHIAANAGYTLINEHVDVRGEHGNQIRNQAAAGTVLLKNNGALPLTGKEKFITVFGNGAGDNTNGPNGCSDRGCDNGTLAMAWGSGSANFPYLVTPLTAIQNEVLSNNGAIENVLDNWATSNINALARRVVNSGGKSAAIVFVNADSGEDYIVVDGNAGDRNNLTLWQGGDQLINNVISQCNNTIVVMHTVGAVDVSGFYDNPNVTAIIWAGIPGEQSGNSIADVLYGRINPGGKLPFTIGEKRLDYGTDLLYLPNNGEGPPQEDFTEGVFIDYRSFDRQNITPIYEFGYGLSYTSFSYSNLQVKVHSTSTYNSNKGFTKPAPTLGTIANTSSAYVFPADFKQIPLFVYPYLNSTDLRAASQDPAYGRPASEFTPSNSLNGSSQAKLPAGGAPGGNPSLYDVIYTVTAHITNTGKVAGDEVIQLYINHGGPDDPKVVLRGFDRITIPAGASRTFTADLVRRDIMNWDTLRQDWAVSRYPKTVYVGASSRKLYLSAKLPTGDGETG</sequence>
<evidence type="ECO:0000256" key="2">
    <source>
        <dbReference type="ARBA" id="ARBA00004987"/>
    </source>
</evidence>
<evidence type="ECO:0000256" key="8">
    <source>
        <dbReference type="ARBA" id="ARBA00023277"/>
    </source>
</evidence>
<dbReference type="InterPro" id="IPR036962">
    <property type="entry name" value="Glyco_hydro_3_N_sf"/>
</dbReference>
<evidence type="ECO:0000256" key="3">
    <source>
        <dbReference type="ARBA" id="ARBA00005336"/>
    </source>
</evidence>
<evidence type="ECO:0000313" key="16">
    <source>
        <dbReference type="Proteomes" id="UP000054321"/>
    </source>
</evidence>
<feature type="signal peptide" evidence="13">
    <location>
        <begin position="1"/>
        <end position="22"/>
    </location>
</feature>
<dbReference type="InterPro" id="IPR002772">
    <property type="entry name" value="Glyco_hydro_3_C"/>
</dbReference>
<evidence type="ECO:0000256" key="12">
    <source>
        <dbReference type="SAM" id="MobiDB-lite"/>
    </source>
</evidence>
<feature type="domain" description="Fibronectin type III-like" evidence="14">
    <location>
        <begin position="812"/>
        <end position="880"/>
    </location>
</feature>
<evidence type="ECO:0000256" key="7">
    <source>
        <dbReference type="ARBA" id="ARBA00023180"/>
    </source>
</evidence>
<evidence type="ECO:0000256" key="11">
    <source>
        <dbReference type="RuleBase" id="RU361161"/>
    </source>
</evidence>
<evidence type="ECO:0000256" key="13">
    <source>
        <dbReference type="SAM" id="SignalP"/>
    </source>
</evidence>
<feature type="chain" id="PRO_5002176226" description="beta-glucosidase" evidence="13">
    <location>
        <begin position="23"/>
        <end position="897"/>
    </location>
</feature>
<dbReference type="InterPro" id="IPR013783">
    <property type="entry name" value="Ig-like_fold"/>
</dbReference>
<dbReference type="InterPro" id="IPR026891">
    <property type="entry name" value="Fn3-like"/>
</dbReference>
<dbReference type="InterPro" id="IPR001764">
    <property type="entry name" value="Glyco_hydro_3_N"/>
</dbReference>
<dbReference type="EC" id="3.2.1.21" evidence="4 11"/>
<dbReference type="SUPFAM" id="SSF51445">
    <property type="entry name" value="(Trans)glycosidases"/>
    <property type="match status" value="1"/>
</dbReference>
<dbReference type="InterPro" id="IPR019800">
    <property type="entry name" value="Glyco_hydro_3_AS"/>
</dbReference>
<dbReference type="InterPro" id="IPR036881">
    <property type="entry name" value="Glyco_hydro_3_C_sf"/>
</dbReference>
<evidence type="ECO:0000256" key="9">
    <source>
        <dbReference type="ARBA" id="ARBA00023295"/>
    </source>
</evidence>
<dbReference type="GO" id="GO:0030245">
    <property type="term" value="P:cellulose catabolic process"/>
    <property type="evidence" value="ECO:0007669"/>
    <property type="project" value="UniProtKB-UniPathway"/>
</dbReference>
<dbReference type="InterPro" id="IPR017853">
    <property type="entry name" value="GH"/>
</dbReference>
<dbReference type="InterPro" id="IPR050288">
    <property type="entry name" value="Cellulose_deg_GH3"/>
</dbReference>
<evidence type="ECO:0000259" key="14">
    <source>
        <dbReference type="SMART" id="SM01217"/>
    </source>
</evidence>
<dbReference type="Gene3D" id="2.60.40.10">
    <property type="entry name" value="Immunoglobulins"/>
    <property type="match status" value="1"/>
</dbReference>
<name>A0A0C3CW72_OIDMZ</name>
<reference evidence="16" key="2">
    <citation type="submission" date="2015-01" db="EMBL/GenBank/DDBJ databases">
        <title>Evolutionary Origins and Diversification of the Mycorrhizal Mutualists.</title>
        <authorList>
            <consortium name="DOE Joint Genome Institute"/>
            <consortium name="Mycorrhizal Genomics Consortium"/>
            <person name="Kohler A."/>
            <person name="Kuo A."/>
            <person name="Nagy L.G."/>
            <person name="Floudas D."/>
            <person name="Copeland A."/>
            <person name="Barry K.W."/>
            <person name="Cichocki N."/>
            <person name="Veneault-Fourrey C."/>
            <person name="LaButti K."/>
            <person name="Lindquist E.A."/>
            <person name="Lipzen A."/>
            <person name="Lundell T."/>
            <person name="Morin E."/>
            <person name="Murat C."/>
            <person name="Riley R."/>
            <person name="Ohm R."/>
            <person name="Sun H."/>
            <person name="Tunlid A."/>
            <person name="Henrissat B."/>
            <person name="Grigoriev I.V."/>
            <person name="Hibbett D.S."/>
            <person name="Martin F."/>
        </authorList>
    </citation>
    <scope>NUCLEOTIDE SEQUENCE [LARGE SCALE GENOMIC DNA]</scope>
    <source>
        <strain evidence="16">Zn</strain>
    </source>
</reference>
<dbReference type="PROSITE" id="PS00775">
    <property type="entry name" value="GLYCOSYL_HYDROL_F3"/>
    <property type="match status" value="1"/>
</dbReference>
<dbReference type="Pfam" id="PF14310">
    <property type="entry name" value="Fn3-like"/>
    <property type="match status" value="1"/>
</dbReference>
<keyword evidence="6 11" id="KW-0378">Hydrolase</keyword>
<dbReference type="PANTHER" id="PTHR42715:SF29">
    <property type="entry name" value="BETA-GLUCOSIDASE A-RELATED"/>
    <property type="match status" value="1"/>
</dbReference>
<dbReference type="Gene3D" id="3.20.20.300">
    <property type="entry name" value="Glycoside hydrolase, family 3, N-terminal domain"/>
    <property type="match status" value="1"/>
</dbReference>
<comment type="pathway">
    <text evidence="2 11">Glycan metabolism; cellulose degradation.</text>
</comment>
<dbReference type="UniPathway" id="UPA00696"/>
<protein>
    <recommendedName>
        <fullName evidence="4 11">beta-glucosidase</fullName>
        <ecNumber evidence="4 11">3.2.1.21</ecNumber>
    </recommendedName>
</protein>
<evidence type="ECO:0000256" key="6">
    <source>
        <dbReference type="ARBA" id="ARBA00022801"/>
    </source>
</evidence>
<dbReference type="Pfam" id="PF00933">
    <property type="entry name" value="Glyco_hydro_3"/>
    <property type="match status" value="1"/>
</dbReference>
<keyword evidence="7" id="KW-0325">Glycoprotein</keyword>
<dbReference type="FunFam" id="3.40.50.1700:FF:000003">
    <property type="entry name" value="Probable beta-glucosidase"/>
    <property type="match status" value="1"/>
</dbReference>
<keyword evidence="9 11" id="KW-0326">Glycosidase</keyword>
<dbReference type="OrthoDB" id="416222at2759"/>
<evidence type="ECO:0000256" key="5">
    <source>
        <dbReference type="ARBA" id="ARBA00022729"/>
    </source>
</evidence>
<organism evidence="15 16">
    <name type="scientific">Oidiodendron maius (strain Zn)</name>
    <dbReference type="NCBI Taxonomy" id="913774"/>
    <lineage>
        <taxon>Eukaryota</taxon>
        <taxon>Fungi</taxon>
        <taxon>Dikarya</taxon>
        <taxon>Ascomycota</taxon>
        <taxon>Pezizomycotina</taxon>
        <taxon>Leotiomycetes</taxon>
        <taxon>Leotiomycetes incertae sedis</taxon>
        <taxon>Myxotrichaceae</taxon>
        <taxon>Oidiodendron</taxon>
    </lineage>
</organism>
<evidence type="ECO:0000256" key="1">
    <source>
        <dbReference type="ARBA" id="ARBA00000448"/>
    </source>
</evidence>
<comment type="similarity">
    <text evidence="3 11">Belongs to the glycosyl hydrolase 3 family.</text>
</comment>
<evidence type="ECO:0000313" key="15">
    <source>
        <dbReference type="EMBL" id="KIN03224.1"/>
    </source>
</evidence>
<proteinExistence type="inferred from homology"/>
<gene>
    <name evidence="15" type="ORF">OIDMADRAFT_40823</name>
</gene>
<dbReference type="PANTHER" id="PTHR42715">
    <property type="entry name" value="BETA-GLUCOSIDASE"/>
    <property type="match status" value="1"/>
</dbReference>
<dbReference type="AlphaFoldDB" id="A0A0C3CW72"/>
<dbReference type="SUPFAM" id="SSF52279">
    <property type="entry name" value="Beta-D-glucan exohydrolase, C-terminal domain"/>
    <property type="match status" value="1"/>
</dbReference>
<dbReference type="STRING" id="913774.A0A0C3CW72"/>
<dbReference type="GO" id="GO:0008422">
    <property type="term" value="F:beta-glucosidase activity"/>
    <property type="evidence" value="ECO:0007669"/>
    <property type="project" value="UniProtKB-EC"/>
</dbReference>
<feature type="compositionally biased region" description="Polar residues" evidence="12">
    <location>
        <begin position="765"/>
        <end position="777"/>
    </location>
</feature>
<dbReference type="InParanoid" id="A0A0C3CW72"/>
<dbReference type="FunFam" id="3.20.20.300:FF:000002">
    <property type="entry name" value="Probable beta-glucosidase"/>
    <property type="match status" value="1"/>
</dbReference>
<dbReference type="HOGENOM" id="CLU_004542_2_0_1"/>
<evidence type="ECO:0000256" key="10">
    <source>
        <dbReference type="ARBA" id="ARBA00023326"/>
    </source>
</evidence>
<reference evidence="15 16" key="1">
    <citation type="submission" date="2014-04" db="EMBL/GenBank/DDBJ databases">
        <authorList>
            <consortium name="DOE Joint Genome Institute"/>
            <person name="Kuo A."/>
            <person name="Martino E."/>
            <person name="Perotto S."/>
            <person name="Kohler A."/>
            <person name="Nagy L.G."/>
            <person name="Floudas D."/>
            <person name="Copeland A."/>
            <person name="Barry K.W."/>
            <person name="Cichocki N."/>
            <person name="Veneault-Fourrey C."/>
            <person name="LaButti K."/>
            <person name="Lindquist E.A."/>
            <person name="Lipzen A."/>
            <person name="Lundell T."/>
            <person name="Morin E."/>
            <person name="Murat C."/>
            <person name="Sun H."/>
            <person name="Tunlid A."/>
            <person name="Henrissat B."/>
            <person name="Grigoriev I.V."/>
            <person name="Hibbett D.S."/>
            <person name="Martin F."/>
            <person name="Nordberg H.P."/>
            <person name="Cantor M.N."/>
            <person name="Hua S.X."/>
        </authorList>
    </citation>
    <scope>NUCLEOTIDE SEQUENCE [LARGE SCALE GENOMIC DNA]</scope>
    <source>
        <strain evidence="15 16">Zn</strain>
    </source>
</reference>
<dbReference type="PRINTS" id="PR00133">
    <property type="entry name" value="GLHYDRLASE3"/>
</dbReference>